<dbReference type="EMBL" id="JAGGMS010000001">
    <property type="protein sequence ID" value="MBP2184004.1"/>
    <property type="molecule type" value="Genomic_DNA"/>
</dbReference>
<feature type="region of interest" description="Disordered" evidence="1">
    <location>
        <begin position="15"/>
        <end position="49"/>
    </location>
</feature>
<evidence type="ECO:0000256" key="1">
    <source>
        <dbReference type="SAM" id="MobiDB-lite"/>
    </source>
</evidence>
<proteinExistence type="predicted"/>
<comment type="caution">
    <text evidence="2">The sequence shown here is derived from an EMBL/GenBank/DDBJ whole genome shotgun (WGS) entry which is preliminary data.</text>
</comment>
<gene>
    <name evidence="2" type="ORF">JOM49_005530</name>
</gene>
<reference evidence="2 3" key="1">
    <citation type="submission" date="2021-03" db="EMBL/GenBank/DDBJ databases">
        <title>Sequencing the genomes of 1000 actinobacteria strains.</title>
        <authorList>
            <person name="Klenk H.-P."/>
        </authorList>
    </citation>
    <scope>NUCLEOTIDE SEQUENCE [LARGE SCALE GENOMIC DNA]</scope>
    <source>
        <strain evidence="2 3">DSM 45510</strain>
    </source>
</reference>
<organism evidence="2 3">
    <name type="scientific">Amycolatopsis magusensis</name>
    <dbReference type="NCBI Taxonomy" id="882444"/>
    <lineage>
        <taxon>Bacteria</taxon>
        <taxon>Bacillati</taxon>
        <taxon>Actinomycetota</taxon>
        <taxon>Actinomycetes</taxon>
        <taxon>Pseudonocardiales</taxon>
        <taxon>Pseudonocardiaceae</taxon>
        <taxon>Amycolatopsis</taxon>
    </lineage>
</organism>
<name>A0ABS4PX51_9PSEU</name>
<evidence type="ECO:0000313" key="3">
    <source>
        <dbReference type="Proteomes" id="UP000741013"/>
    </source>
</evidence>
<dbReference type="Proteomes" id="UP000741013">
    <property type="component" value="Unassembled WGS sequence"/>
</dbReference>
<sequence length="99" mass="10638">MSLLMPSRLATLQFDHRDGDAQDESQPPEADLVGESGSGVNGHTEPVEEGLRLLTVTSGQLRGALRECGSPMRQSQLVGIIGRFQSGEVSIQCCVRLTE</sequence>
<dbReference type="RefSeq" id="WP_209667078.1">
    <property type="nucleotide sequence ID" value="NZ_JAGGMS010000001.1"/>
</dbReference>
<evidence type="ECO:0000313" key="2">
    <source>
        <dbReference type="EMBL" id="MBP2184004.1"/>
    </source>
</evidence>
<accession>A0ABS4PX51</accession>
<keyword evidence="3" id="KW-1185">Reference proteome</keyword>
<protein>
    <submittedName>
        <fullName evidence="2">Uncharacterized protein</fullName>
    </submittedName>
</protein>